<evidence type="ECO:0000313" key="1">
    <source>
        <dbReference type="EMBL" id="KAG7626571.1"/>
    </source>
</evidence>
<proteinExistence type="predicted"/>
<keyword evidence="2" id="KW-1185">Reference proteome</keyword>
<accession>A0A8T2F4K7</accession>
<sequence length="153" mass="17684">MRNVMFPYEIGSRNPIIQMLKNCLPVSNVVNLQDDAEDDLFLWKFAREVWNYFTSRAHVSPPHLFGDGVRWLKNPCHDKNVTMILRIAHQASVYTLWKERNSRLHNTTSRPAAGIILEIKALIRCHLDPLSRAQRLGHQGTSFLATWFGLFNA</sequence>
<comment type="caution">
    <text evidence="1">The sequence shown here is derived from an EMBL/GenBank/DDBJ whole genome shotgun (WGS) entry which is preliminary data.</text>
</comment>
<gene>
    <name evidence="1" type="ORF">ISN45_At03g027170</name>
</gene>
<protein>
    <submittedName>
        <fullName evidence="1">Uncharacterized protein</fullName>
    </submittedName>
</protein>
<dbReference type="AlphaFoldDB" id="A0A8T2F4K7"/>
<reference evidence="1 2" key="1">
    <citation type="submission" date="2020-12" db="EMBL/GenBank/DDBJ databases">
        <title>Concerted genomic and epigenomic changes stabilize Arabidopsis allopolyploids.</title>
        <authorList>
            <person name="Chen Z."/>
        </authorList>
    </citation>
    <scope>NUCLEOTIDE SEQUENCE [LARGE SCALE GENOMIC DNA]</scope>
    <source>
        <strain evidence="1">Allo738</strain>
        <tissue evidence="1">Leaf</tissue>
    </source>
</reference>
<name>A0A8T2F4K7_9BRAS</name>
<organism evidence="1 2">
    <name type="scientific">Arabidopsis thaliana x Arabidopsis arenosa</name>
    <dbReference type="NCBI Taxonomy" id="1240361"/>
    <lineage>
        <taxon>Eukaryota</taxon>
        <taxon>Viridiplantae</taxon>
        <taxon>Streptophyta</taxon>
        <taxon>Embryophyta</taxon>
        <taxon>Tracheophyta</taxon>
        <taxon>Spermatophyta</taxon>
        <taxon>Magnoliopsida</taxon>
        <taxon>eudicotyledons</taxon>
        <taxon>Gunneridae</taxon>
        <taxon>Pentapetalae</taxon>
        <taxon>rosids</taxon>
        <taxon>malvids</taxon>
        <taxon>Brassicales</taxon>
        <taxon>Brassicaceae</taxon>
        <taxon>Camelineae</taxon>
        <taxon>Arabidopsis</taxon>
    </lineage>
</organism>
<dbReference type="EMBL" id="JAEFBK010000003">
    <property type="protein sequence ID" value="KAG7626571.1"/>
    <property type="molecule type" value="Genomic_DNA"/>
</dbReference>
<evidence type="ECO:0000313" key="2">
    <source>
        <dbReference type="Proteomes" id="UP000694240"/>
    </source>
</evidence>
<dbReference type="Proteomes" id="UP000694240">
    <property type="component" value="Chromosome 3"/>
</dbReference>